<dbReference type="EMBL" id="WHSC02000017">
    <property type="protein sequence ID" value="MDO6124877.1"/>
    <property type="molecule type" value="Genomic_DNA"/>
</dbReference>
<dbReference type="Gene3D" id="3.40.190.100">
    <property type="entry name" value="Glycine betaine-binding periplasmic protein, domain 2"/>
    <property type="match status" value="1"/>
</dbReference>
<evidence type="ECO:0000259" key="2">
    <source>
        <dbReference type="Pfam" id="PF04069"/>
    </source>
</evidence>
<dbReference type="InterPro" id="IPR007210">
    <property type="entry name" value="ABC_Gly_betaine_transp_sub-bd"/>
</dbReference>
<protein>
    <recommendedName>
        <fullName evidence="2">ABC-type glycine betaine transport system substrate-binding domain-containing protein</fullName>
    </recommendedName>
</protein>
<feature type="signal peptide" evidence="1">
    <location>
        <begin position="1"/>
        <end position="24"/>
    </location>
</feature>
<gene>
    <name evidence="3" type="ORF">GB928_027210</name>
</gene>
<accession>A0ABT8XMD1</accession>
<evidence type="ECO:0000313" key="4">
    <source>
        <dbReference type="Proteomes" id="UP001177080"/>
    </source>
</evidence>
<dbReference type="RefSeq" id="WP_244763688.1">
    <property type="nucleotide sequence ID" value="NZ_JALJCJ010000008.1"/>
</dbReference>
<feature type="domain" description="ABC-type glycine betaine transport system substrate-binding" evidence="2">
    <location>
        <begin position="27"/>
        <end position="326"/>
    </location>
</feature>
<dbReference type="Gene3D" id="3.40.190.10">
    <property type="entry name" value="Periplasmic binding protein-like II"/>
    <property type="match status" value="1"/>
</dbReference>
<dbReference type="Proteomes" id="UP001177080">
    <property type="component" value="Unassembled WGS sequence"/>
</dbReference>
<dbReference type="Gene3D" id="3.10.105.10">
    <property type="entry name" value="Dipeptide-binding Protein, Domain 3"/>
    <property type="match status" value="1"/>
</dbReference>
<evidence type="ECO:0000313" key="3">
    <source>
        <dbReference type="EMBL" id="MDO6124877.1"/>
    </source>
</evidence>
<comment type="caution">
    <text evidence="3">The sequence shown here is derived from an EMBL/GenBank/DDBJ whole genome shotgun (WGS) entry which is preliminary data.</text>
</comment>
<organism evidence="3 4">
    <name type="scientific">Shinella curvata</name>
    <dbReference type="NCBI Taxonomy" id="1817964"/>
    <lineage>
        <taxon>Bacteria</taxon>
        <taxon>Pseudomonadati</taxon>
        <taxon>Pseudomonadota</taxon>
        <taxon>Alphaproteobacteria</taxon>
        <taxon>Hyphomicrobiales</taxon>
        <taxon>Rhizobiaceae</taxon>
        <taxon>Shinella</taxon>
    </lineage>
</organism>
<dbReference type="SUPFAM" id="SSF53850">
    <property type="entry name" value="Periplasmic binding protein-like II"/>
    <property type="match status" value="1"/>
</dbReference>
<keyword evidence="4" id="KW-1185">Reference proteome</keyword>
<dbReference type="Pfam" id="PF04069">
    <property type="entry name" value="OpuAC"/>
    <property type="match status" value="1"/>
</dbReference>
<reference evidence="3" key="1">
    <citation type="submission" date="2022-04" db="EMBL/GenBank/DDBJ databases">
        <title>Shinella lacus sp. nov., a novel member of the genus Shinella from water.</title>
        <authorList>
            <person name="Deng Y."/>
        </authorList>
    </citation>
    <scope>NUCLEOTIDE SEQUENCE</scope>
    <source>
        <strain evidence="3">JCM 31239</strain>
    </source>
</reference>
<name>A0ABT8XMD1_9HYPH</name>
<keyword evidence="1" id="KW-0732">Signal</keyword>
<feature type="chain" id="PRO_5045565947" description="ABC-type glycine betaine transport system substrate-binding domain-containing protein" evidence="1">
    <location>
        <begin position="25"/>
        <end position="338"/>
    </location>
</feature>
<evidence type="ECO:0000256" key="1">
    <source>
        <dbReference type="SAM" id="SignalP"/>
    </source>
</evidence>
<dbReference type="CDD" id="cd13642">
    <property type="entry name" value="PBP2_BCP_1"/>
    <property type="match status" value="1"/>
</dbReference>
<proteinExistence type="predicted"/>
<sequence length="338" mass="37111">MKKRIHAFALAGVLALIQPLAADAGEKIVLADLTWDEPRAVNAVLAEILTNTYGAEVSLIAADQTAIFAAMGKGDGSVDVHPAVWSGAQQSNIDRFVTSEGKVRLNAKPYDATDGFYVPKFFAEQHGIKSIEDLKKPEIAALFDINGDGRGDYWPGAPGWGVTNIYRVKGVSYGLEEFYDPIVASDALMKTQLASVEAKKTNGLLFYYWKPEALHQAFELTQLEEPAFDGFAMESKKGTPEYKADGCYNYVDPKDSPDWLKQSRITCATPPQPIYIAYSSSLEQRAPEIAAFLNKVAIEPSEVGAWIYSMTIDKKDPATVAKEWVSANPERVKSWTGK</sequence>